<evidence type="ECO:0000256" key="1">
    <source>
        <dbReference type="ARBA" id="ARBA00006335"/>
    </source>
</evidence>
<dbReference type="GO" id="GO:0004767">
    <property type="term" value="F:sphingomyelin phosphodiesterase activity"/>
    <property type="evidence" value="ECO:0007669"/>
    <property type="project" value="UniProtKB-EC"/>
</dbReference>
<dbReference type="InterPro" id="IPR036691">
    <property type="entry name" value="Endo/exonu/phosph_ase_sf"/>
</dbReference>
<evidence type="ECO:0000313" key="8">
    <source>
        <dbReference type="Proteomes" id="UP001061958"/>
    </source>
</evidence>
<feature type="region of interest" description="Disordered" evidence="4">
    <location>
        <begin position="40"/>
        <end position="108"/>
    </location>
</feature>
<evidence type="ECO:0000256" key="5">
    <source>
        <dbReference type="SAM" id="Phobius"/>
    </source>
</evidence>
<dbReference type="Pfam" id="PF03372">
    <property type="entry name" value="Exo_endo_phos"/>
    <property type="match status" value="1"/>
</dbReference>
<proteinExistence type="inferred from homology"/>
<dbReference type="GO" id="GO:0005737">
    <property type="term" value="C:cytoplasm"/>
    <property type="evidence" value="ECO:0007669"/>
    <property type="project" value="TreeGrafter"/>
</dbReference>
<dbReference type="CDD" id="cd09078">
    <property type="entry name" value="nSMase"/>
    <property type="match status" value="1"/>
</dbReference>
<keyword evidence="5" id="KW-1133">Transmembrane helix</keyword>
<feature type="transmembrane region" description="Helical" evidence="5">
    <location>
        <begin position="176"/>
        <end position="201"/>
    </location>
</feature>
<protein>
    <recommendedName>
        <fullName evidence="2">sphingomyelin phosphodiesterase</fullName>
        <ecNumber evidence="2">3.1.4.12</ecNumber>
    </recommendedName>
</protein>
<dbReference type="InterPro" id="IPR005135">
    <property type="entry name" value="Endo/exonuclease/phosphatase"/>
</dbReference>
<dbReference type="OrthoDB" id="40902at2759"/>
<feature type="transmembrane region" description="Helical" evidence="5">
    <location>
        <begin position="141"/>
        <end position="164"/>
    </location>
</feature>
<feature type="region of interest" description="Disordered" evidence="4">
    <location>
        <begin position="1"/>
        <end position="20"/>
    </location>
</feature>
<dbReference type="SUPFAM" id="SSF56219">
    <property type="entry name" value="DNase I-like"/>
    <property type="match status" value="1"/>
</dbReference>
<dbReference type="Proteomes" id="UP001061958">
    <property type="component" value="Unassembled WGS sequence"/>
</dbReference>
<dbReference type="InterPro" id="IPR038772">
    <property type="entry name" value="Sph/SMPD2-like"/>
</dbReference>
<reference evidence="7" key="1">
    <citation type="journal article" date="2022" name="Proc. Natl. Acad. Sci. U.S.A.">
        <title>Life cycle and functional genomics of the unicellular red alga Galdieria for elucidating algal and plant evolution and industrial use.</title>
        <authorList>
            <person name="Hirooka S."/>
            <person name="Itabashi T."/>
            <person name="Ichinose T.M."/>
            <person name="Onuma R."/>
            <person name="Fujiwara T."/>
            <person name="Yamashita S."/>
            <person name="Jong L.W."/>
            <person name="Tomita R."/>
            <person name="Iwane A.H."/>
            <person name="Miyagishima S.Y."/>
        </authorList>
    </citation>
    <scope>NUCLEOTIDE SEQUENCE</scope>
    <source>
        <strain evidence="7">NBRC 102759</strain>
    </source>
</reference>
<reference evidence="7" key="2">
    <citation type="submission" date="2022-01" db="EMBL/GenBank/DDBJ databases">
        <authorList>
            <person name="Hirooka S."/>
            <person name="Miyagishima S.Y."/>
        </authorList>
    </citation>
    <scope>NUCLEOTIDE SEQUENCE</scope>
    <source>
        <strain evidence="7">NBRC 102759</strain>
    </source>
</reference>
<dbReference type="EC" id="3.1.4.12" evidence="2"/>
<name>A0A9C7PXP7_9RHOD</name>
<dbReference type="EMBL" id="BQMJ01000034">
    <property type="protein sequence ID" value="GJQ12516.1"/>
    <property type="molecule type" value="Genomic_DNA"/>
</dbReference>
<gene>
    <name evidence="7" type="ORF">GpartN1_g4307.t1</name>
</gene>
<sequence length="630" mass="72064">MKRHRSFNDLELNPNKTFGSKGNQYFPTGLAIEHLSVPMRHQGGNSQGLRKRAASMEESTQRDDEDEANKLTAKSKTSSNKLLEAIDLLDEEKKPHRGSRQSKITTSRSPTKDMFFLERHRTCSVTGEPPTPKRKLTASPFLRTCCLLLSGCLILFMTVLAIYLRNYMAAAHSVSFVLATCLLFGPVSFGAVIIGLHGCCAANVSISKTSPKTVRLTVAMFLVFLMIIYILPFDRQEWYENTAKRVYNRWMYGNSSELNNAVIDPQDYFLSKFLENYKFRILSYNIFIRPPGVTSNGNDYKDERLVRFLSHMMHYDIICLQELFTLGSDRWQALTKAARIFGFYYEAHLQRNLFSWLPKIVDGGVTILSKFPIVATDSIFFKRSSYSTIDCIVAKGVLYAKVELPFMEPRYLHLFSTHLQAGDEPLEEMMRIKLNQLEQAREFIYSKLNSEMKELVVFCGDLNVNGRTSVVDGRDSQEYFKMMQLLSASPSSEYSKIPLSWKDVIRDSYQGMHPVTVGDADVDEHGHLLRTWELQLASKGDRGCRKRLDYILFDPRNSGLDVPHKNSSKVETFFVSELYRNKESSIQTTTFEGQELDVKRPDMDSNRQLAFVQLSDHYGVSSSLEYIQSS</sequence>
<keyword evidence="3" id="KW-0378">Hydrolase</keyword>
<dbReference type="AlphaFoldDB" id="A0A9C7PXP7"/>
<accession>A0A9C7PXP7</accession>
<keyword evidence="8" id="KW-1185">Reference proteome</keyword>
<dbReference type="PANTHER" id="PTHR16320:SF1">
    <property type="entry name" value="SPHINGOMYELINASE DDB_G0288017"/>
    <property type="match status" value="1"/>
</dbReference>
<dbReference type="Gene3D" id="3.60.10.10">
    <property type="entry name" value="Endonuclease/exonuclease/phosphatase"/>
    <property type="match status" value="1"/>
</dbReference>
<dbReference type="GO" id="GO:0005576">
    <property type="term" value="C:extracellular region"/>
    <property type="evidence" value="ECO:0007669"/>
    <property type="project" value="InterPro"/>
</dbReference>
<keyword evidence="5" id="KW-0812">Transmembrane</keyword>
<evidence type="ECO:0000259" key="6">
    <source>
        <dbReference type="Pfam" id="PF03372"/>
    </source>
</evidence>
<evidence type="ECO:0000256" key="3">
    <source>
        <dbReference type="ARBA" id="ARBA00022801"/>
    </source>
</evidence>
<dbReference type="PANTHER" id="PTHR16320">
    <property type="entry name" value="SPHINGOMYELINASE FAMILY MEMBER"/>
    <property type="match status" value="1"/>
</dbReference>
<comment type="caution">
    <text evidence="7">The sequence shown here is derived from an EMBL/GenBank/DDBJ whole genome shotgun (WGS) entry which is preliminary data.</text>
</comment>
<feature type="compositionally biased region" description="Polar residues" evidence="4">
    <location>
        <begin position="72"/>
        <end position="81"/>
    </location>
</feature>
<feature type="transmembrane region" description="Helical" evidence="5">
    <location>
        <begin position="213"/>
        <end position="231"/>
    </location>
</feature>
<dbReference type="InterPro" id="IPR017766">
    <property type="entry name" value="Sphingomyelinase/PLipase_C"/>
</dbReference>
<evidence type="ECO:0000256" key="4">
    <source>
        <dbReference type="SAM" id="MobiDB-lite"/>
    </source>
</evidence>
<evidence type="ECO:0000313" key="7">
    <source>
        <dbReference type="EMBL" id="GJQ12516.1"/>
    </source>
</evidence>
<feature type="domain" description="Endonuclease/exonuclease/phosphatase" evidence="6">
    <location>
        <begin position="292"/>
        <end position="555"/>
    </location>
</feature>
<evidence type="ECO:0000256" key="2">
    <source>
        <dbReference type="ARBA" id="ARBA00012369"/>
    </source>
</evidence>
<organism evidence="7 8">
    <name type="scientific">Galdieria partita</name>
    <dbReference type="NCBI Taxonomy" id="83374"/>
    <lineage>
        <taxon>Eukaryota</taxon>
        <taxon>Rhodophyta</taxon>
        <taxon>Bangiophyceae</taxon>
        <taxon>Galdieriales</taxon>
        <taxon>Galdieriaceae</taxon>
        <taxon>Galdieria</taxon>
    </lineage>
</organism>
<comment type="similarity">
    <text evidence="1">Belongs to the neutral sphingomyelinase family.</text>
</comment>
<keyword evidence="5" id="KW-0472">Membrane</keyword>